<feature type="region of interest" description="Disordered" evidence="5">
    <location>
        <begin position="197"/>
        <end position="216"/>
    </location>
</feature>
<dbReference type="EMBL" id="AP022567">
    <property type="protein sequence ID" value="BBX31146.1"/>
    <property type="molecule type" value="Genomic_DNA"/>
</dbReference>
<feature type="domain" description="DNA methylase N-4/N-6" evidence="6">
    <location>
        <begin position="76"/>
        <end position="364"/>
    </location>
</feature>
<name>A0ABM7HKY4_MYCME</name>
<dbReference type="RefSeq" id="WP_051579029.1">
    <property type="nucleotide sequence ID" value="NZ_AP022567.1"/>
</dbReference>
<evidence type="ECO:0000259" key="6">
    <source>
        <dbReference type="Pfam" id="PF01555"/>
    </source>
</evidence>
<keyword evidence="8" id="KW-1185">Reference proteome</keyword>
<organism evidence="7 8">
    <name type="scientific">Mycolicibacterium mageritense</name>
    <name type="common">Mycobacterium mageritense</name>
    <dbReference type="NCBI Taxonomy" id="53462"/>
    <lineage>
        <taxon>Bacteria</taxon>
        <taxon>Bacillati</taxon>
        <taxon>Actinomycetota</taxon>
        <taxon>Actinomycetes</taxon>
        <taxon>Mycobacteriales</taxon>
        <taxon>Mycobacteriaceae</taxon>
        <taxon>Mycolicibacterium</taxon>
    </lineage>
</organism>
<evidence type="ECO:0000256" key="1">
    <source>
        <dbReference type="ARBA" id="ARBA00006594"/>
    </source>
</evidence>
<evidence type="ECO:0000256" key="4">
    <source>
        <dbReference type="ARBA" id="ARBA00022691"/>
    </source>
</evidence>
<dbReference type="InterPro" id="IPR002052">
    <property type="entry name" value="DNA_methylase_N6_adenine_CS"/>
</dbReference>
<dbReference type="InterPro" id="IPR029063">
    <property type="entry name" value="SAM-dependent_MTases_sf"/>
</dbReference>
<keyword evidence="2" id="KW-0489">Methyltransferase</keyword>
<dbReference type="Gene3D" id="3.40.50.150">
    <property type="entry name" value="Vaccinia Virus protein VP39"/>
    <property type="match status" value="1"/>
</dbReference>
<dbReference type="SUPFAM" id="SSF53335">
    <property type="entry name" value="S-adenosyl-L-methionine-dependent methyltransferases"/>
    <property type="match status" value="1"/>
</dbReference>
<accession>A0ABM7HKY4</accession>
<keyword evidence="4" id="KW-0949">S-adenosyl-L-methionine</keyword>
<evidence type="ECO:0000256" key="3">
    <source>
        <dbReference type="ARBA" id="ARBA00022679"/>
    </source>
</evidence>
<dbReference type="InterPro" id="IPR002295">
    <property type="entry name" value="N4/N6-MTase_EcoPI_Mod-like"/>
</dbReference>
<protein>
    <recommendedName>
        <fullName evidence="6">DNA methylase N-4/N-6 domain-containing protein</fullName>
    </recommendedName>
</protein>
<dbReference type="Pfam" id="PF01555">
    <property type="entry name" value="N6_N4_Mtase"/>
    <property type="match status" value="1"/>
</dbReference>
<dbReference type="PRINTS" id="PR00506">
    <property type="entry name" value="D21N6MTFRASE"/>
</dbReference>
<dbReference type="PROSITE" id="PS00092">
    <property type="entry name" value="N6_MTASE"/>
    <property type="match status" value="1"/>
</dbReference>
<proteinExistence type="inferred from homology"/>
<evidence type="ECO:0000256" key="2">
    <source>
        <dbReference type="ARBA" id="ARBA00022603"/>
    </source>
</evidence>
<gene>
    <name evidence="7" type="ORF">MMAGJ_04280</name>
</gene>
<reference evidence="7 8" key="1">
    <citation type="journal article" date="2019" name="Emerg. Microbes Infect.">
        <title>Comprehensive subspecies identification of 175 nontuberculous mycobacteria species based on 7547 genomic profiles.</title>
        <authorList>
            <person name="Matsumoto Y."/>
            <person name="Kinjo T."/>
            <person name="Motooka D."/>
            <person name="Nabeya D."/>
            <person name="Jung N."/>
            <person name="Uechi K."/>
            <person name="Horii T."/>
            <person name="Iida T."/>
            <person name="Fujita J."/>
            <person name="Nakamura S."/>
        </authorList>
    </citation>
    <scope>NUCLEOTIDE SEQUENCE [LARGE SCALE GENOMIC DNA]</scope>
    <source>
        <strain evidence="7 8">JCM 12375</strain>
    </source>
</reference>
<sequence>MADGGVVLNWPNKDKALLARGERDYEWSDDGPSPKPLEVVSSIGRLSLRPNLVVCGDGLDALSAMSTASALKPGTVRLVYIDPPFNTGRAFGDYEDSLDSATWLSLLRDRLAAVKPYLAADASVWVHLDDSENHRARCVLDEVFGSGAFVTNIVWQKRTTRESRSAFSNNHDHLMVYAPSGPQSWKKRRNLLTKDASQLQNRDQDPRGPWADAPFTAPGYRANQQYEIVNPSGRVLHPPRGRSWYATEETYLQLLGEDRIWFPRNGAGNPRLKLFAHQIRGLVPFSVWGAAETGTNDDAKRHLQTLFPDAGSVFATPKPEELLERIIHISTDPGELVMDLFSGSGTTAAAAHKMGRRWIAVERSIATTQTTLIRRLAAVVNGEDPGGITAQYGWIGGGGFDVMQAKPGLGRVRTVRVPGTITSRRSSTLATVSANADQNAV</sequence>
<keyword evidence="3" id="KW-0808">Transferase</keyword>
<dbReference type="Proteomes" id="UP000465622">
    <property type="component" value="Chromosome"/>
</dbReference>
<comment type="similarity">
    <text evidence="1">Belongs to the N(4)/N(6)-methyltransferase family.</text>
</comment>
<dbReference type="InterPro" id="IPR002941">
    <property type="entry name" value="DNA_methylase_N4/N6"/>
</dbReference>
<evidence type="ECO:0000256" key="5">
    <source>
        <dbReference type="SAM" id="MobiDB-lite"/>
    </source>
</evidence>
<evidence type="ECO:0000313" key="8">
    <source>
        <dbReference type="Proteomes" id="UP000465622"/>
    </source>
</evidence>
<evidence type="ECO:0000313" key="7">
    <source>
        <dbReference type="EMBL" id="BBX31146.1"/>
    </source>
</evidence>